<dbReference type="AlphaFoldDB" id="A0A8X7S535"/>
<dbReference type="EMBL" id="JAAMPC010000008">
    <property type="protein sequence ID" value="KAG2299863.1"/>
    <property type="molecule type" value="Genomic_DNA"/>
</dbReference>
<accession>A0A8X7S535</accession>
<sequence length="136" mass="14919">MNIKQIAKEVAGEFPGVTKVVEVEGRGQLEELKKIDESVETIKIVPGGVTEPEVKIQQQDKGKRPFNIQKASEPLNYGASSSNWTGSKKNRLWEKAKGVRAGAAEEAKVIGAAEIWAKAPQRGDRFSAPWTTIFLD</sequence>
<dbReference type="OrthoDB" id="1113814at2759"/>
<dbReference type="Proteomes" id="UP000886595">
    <property type="component" value="Unassembled WGS sequence"/>
</dbReference>
<keyword evidence="2" id="KW-1185">Reference proteome</keyword>
<reference evidence="1 2" key="1">
    <citation type="submission" date="2020-02" db="EMBL/GenBank/DDBJ databases">
        <authorList>
            <person name="Ma Q."/>
            <person name="Huang Y."/>
            <person name="Song X."/>
            <person name="Pei D."/>
        </authorList>
    </citation>
    <scope>NUCLEOTIDE SEQUENCE [LARGE SCALE GENOMIC DNA]</scope>
    <source>
        <strain evidence="1">Sxm20200214</strain>
        <tissue evidence="1">Leaf</tissue>
    </source>
</reference>
<protein>
    <submittedName>
        <fullName evidence="1">Uncharacterized protein</fullName>
    </submittedName>
</protein>
<organism evidence="1 2">
    <name type="scientific">Brassica carinata</name>
    <name type="common">Ethiopian mustard</name>
    <name type="synonym">Abyssinian cabbage</name>
    <dbReference type="NCBI Taxonomy" id="52824"/>
    <lineage>
        <taxon>Eukaryota</taxon>
        <taxon>Viridiplantae</taxon>
        <taxon>Streptophyta</taxon>
        <taxon>Embryophyta</taxon>
        <taxon>Tracheophyta</taxon>
        <taxon>Spermatophyta</taxon>
        <taxon>Magnoliopsida</taxon>
        <taxon>eudicotyledons</taxon>
        <taxon>Gunneridae</taxon>
        <taxon>Pentapetalae</taxon>
        <taxon>rosids</taxon>
        <taxon>malvids</taxon>
        <taxon>Brassicales</taxon>
        <taxon>Brassicaceae</taxon>
        <taxon>Brassiceae</taxon>
        <taxon>Brassica</taxon>
    </lineage>
</organism>
<evidence type="ECO:0000313" key="1">
    <source>
        <dbReference type="EMBL" id="KAG2299863.1"/>
    </source>
</evidence>
<evidence type="ECO:0000313" key="2">
    <source>
        <dbReference type="Proteomes" id="UP000886595"/>
    </source>
</evidence>
<proteinExistence type="predicted"/>
<comment type="caution">
    <text evidence="1">The sequence shown here is derived from an EMBL/GenBank/DDBJ whole genome shotgun (WGS) entry which is preliminary data.</text>
</comment>
<gene>
    <name evidence="1" type="ORF">Bca52824_036335</name>
</gene>
<name>A0A8X7S535_BRACI</name>